<evidence type="ECO:0000256" key="1">
    <source>
        <dbReference type="SAM" id="Phobius"/>
    </source>
</evidence>
<dbReference type="Proteomes" id="UP000835052">
    <property type="component" value="Unassembled WGS sequence"/>
</dbReference>
<evidence type="ECO:0000313" key="2">
    <source>
        <dbReference type="EMBL" id="CAD6189946.1"/>
    </source>
</evidence>
<evidence type="ECO:0000313" key="3">
    <source>
        <dbReference type="Proteomes" id="UP000835052"/>
    </source>
</evidence>
<dbReference type="OrthoDB" id="5790538at2759"/>
<sequence length="105" mass="12271">MDLNIEIATNRDPTLCDVCHVGKKQRKSTLFGKLALFGLWWCGIGICIYSMTQRDHCEFCFSANFQYRALERRMTQLFMDDISTYDPPPVDLTKAKRRRDKISTK</sequence>
<name>A0A8S1H107_9PELO</name>
<comment type="caution">
    <text evidence="2">The sequence shown here is derived from an EMBL/GenBank/DDBJ whole genome shotgun (WGS) entry which is preliminary data.</text>
</comment>
<keyword evidence="1" id="KW-1133">Transmembrane helix</keyword>
<feature type="transmembrane region" description="Helical" evidence="1">
    <location>
        <begin position="30"/>
        <end position="51"/>
    </location>
</feature>
<reference evidence="2" key="1">
    <citation type="submission" date="2020-10" db="EMBL/GenBank/DDBJ databases">
        <authorList>
            <person name="Kikuchi T."/>
        </authorList>
    </citation>
    <scope>NUCLEOTIDE SEQUENCE</scope>
    <source>
        <strain evidence="2">NKZ352</strain>
    </source>
</reference>
<dbReference type="EMBL" id="CAJGYM010000013">
    <property type="protein sequence ID" value="CAD6189946.1"/>
    <property type="molecule type" value="Genomic_DNA"/>
</dbReference>
<dbReference type="AlphaFoldDB" id="A0A8S1H107"/>
<keyword evidence="3" id="KW-1185">Reference proteome</keyword>
<keyword evidence="1" id="KW-0472">Membrane</keyword>
<keyword evidence="1" id="KW-0812">Transmembrane</keyword>
<accession>A0A8S1H107</accession>
<proteinExistence type="predicted"/>
<evidence type="ECO:0008006" key="4">
    <source>
        <dbReference type="Google" id="ProtNLM"/>
    </source>
</evidence>
<protein>
    <recommendedName>
        <fullName evidence="4">LITAF domain-containing protein</fullName>
    </recommendedName>
</protein>
<gene>
    <name evidence="2" type="ORF">CAUJ_LOCUS5865</name>
</gene>
<organism evidence="2 3">
    <name type="scientific">Caenorhabditis auriculariae</name>
    <dbReference type="NCBI Taxonomy" id="2777116"/>
    <lineage>
        <taxon>Eukaryota</taxon>
        <taxon>Metazoa</taxon>
        <taxon>Ecdysozoa</taxon>
        <taxon>Nematoda</taxon>
        <taxon>Chromadorea</taxon>
        <taxon>Rhabditida</taxon>
        <taxon>Rhabditina</taxon>
        <taxon>Rhabditomorpha</taxon>
        <taxon>Rhabditoidea</taxon>
        <taxon>Rhabditidae</taxon>
        <taxon>Peloderinae</taxon>
        <taxon>Caenorhabditis</taxon>
    </lineage>
</organism>